<proteinExistence type="predicted"/>
<name>A0A4Q2RXH5_9ACTN</name>
<dbReference type="Pfam" id="PF00403">
    <property type="entry name" value="HMA"/>
    <property type="match status" value="1"/>
</dbReference>
<dbReference type="PROSITE" id="PS50846">
    <property type="entry name" value="HMA_2"/>
    <property type="match status" value="1"/>
</dbReference>
<evidence type="ECO:0000259" key="2">
    <source>
        <dbReference type="PROSITE" id="PS50846"/>
    </source>
</evidence>
<accession>A0A4Q2RXH5</accession>
<dbReference type="Proteomes" id="UP000294071">
    <property type="component" value="Unassembled WGS sequence"/>
</dbReference>
<keyword evidence="1" id="KW-0479">Metal-binding</keyword>
<comment type="caution">
    <text evidence="3">The sequence shown here is derived from an EMBL/GenBank/DDBJ whole genome shotgun (WGS) entry which is preliminary data.</text>
</comment>
<dbReference type="PRINTS" id="PR00946">
    <property type="entry name" value="HGSCAVENGER"/>
</dbReference>
<gene>
    <name evidence="3" type="ORF">EUA93_06090</name>
</gene>
<dbReference type="InterPro" id="IPR017969">
    <property type="entry name" value="Heavy-metal-associated_CS"/>
</dbReference>
<sequence length="71" mass="7108">MTTHAHTETYTVTGMTCGHCAASVTEEISEIAGVDAVDVVVETGAVTVTSAAPLDPAAVRAAVEEAGYALS</sequence>
<dbReference type="InterPro" id="IPR036163">
    <property type="entry name" value="HMA_dom_sf"/>
</dbReference>
<feature type="domain" description="HMA" evidence="2">
    <location>
        <begin position="6"/>
        <end position="71"/>
    </location>
</feature>
<evidence type="ECO:0000256" key="1">
    <source>
        <dbReference type="ARBA" id="ARBA00022723"/>
    </source>
</evidence>
<dbReference type="SUPFAM" id="SSF55008">
    <property type="entry name" value="HMA, heavy metal-associated domain"/>
    <property type="match status" value="1"/>
</dbReference>
<dbReference type="RefSeq" id="WP_129399316.1">
    <property type="nucleotide sequence ID" value="NZ_SDWT01000001.1"/>
</dbReference>
<dbReference type="AlphaFoldDB" id="A0A4Q2RXH5"/>
<evidence type="ECO:0000313" key="3">
    <source>
        <dbReference type="EMBL" id="RYB93960.1"/>
    </source>
</evidence>
<dbReference type="GO" id="GO:0046872">
    <property type="term" value="F:metal ion binding"/>
    <property type="evidence" value="ECO:0007669"/>
    <property type="project" value="UniProtKB-KW"/>
</dbReference>
<organism evidence="3 4">
    <name type="scientific">Nocardioides oleivorans</name>
    <dbReference type="NCBI Taxonomy" id="273676"/>
    <lineage>
        <taxon>Bacteria</taxon>
        <taxon>Bacillati</taxon>
        <taxon>Actinomycetota</taxon>
        <taxon>Actinomycetes</taxon>
        <taxon>Propionibacteriales</taxon>
        <taxon>Nocardioidaceae</taxon>
        <taxon>Nocardioides</taxon>
    </lineage>
</organism>
<dbReference type="InterPro" id="IPR001802">
    <property type="entry name" value="MerP/CopZ"/>
</dbReference>
<dbReference type="EMBL" id="SDWT01000001">
    <property type="protein sequence ID" value="RYB93960.1"/>
    <property type="molecule type" value="Genomic_DNA"/>
</dbReference>
<keyword evidence="4" id="KW-1185">Reference proteome</keyword>
<dbReference type="Gene3D" id="3.30.70.100">
    <property type="match status" value="1"/>
</dbReference>
<evidence type="ECO:0000313" key="4">
    <source>
        <dbReference type="Proteomes" id="UP000294071"/>
    </source>
</evidence>
<protein>
    <submittedName>
        <fullName evidence="3">Copper chaperone</fullName>
    </submittedName>
</protein>
<dbReference type="InterPro" id="IPR006121">
    <property type="entry name" value="HMA_dom"/>
</dbReference>
<reference evidence="3 4" key="1">
    <citation type="submission" date="2019-01" db="EMBL/GenBank/DDBJ databases">
        <title>Novel species of Nocardioides.</title>
        <authorList>
            <person name="Liu Q."/>
            <person name="Xin Y.-H."/>
        </authorList>
    </citation>
    <scope>NUCLEOTIDE SEQUENCE [LARGE SCALE GENOMIC DNA]</scope>
    <source>
        <strain evidence="3 4">CGMCC 4.6882</strain>
    </source>
</reference>
<dbReference type="PROSITE" id="PS01047">
    <property type="entry name" value="HMA_1"/>
    <property type="match status" value="1"/>
</dbReference>